<dbReference type="GO" id="GO:0005634">
    <property type="term" value="C:nucleus"/>
    <property type="evidence" value="ECO:0007669"/>
    <property type="project" value="TreeGrafter"/>
</dbReference>
<evidence type="ECO:0000313" key="3">
    <source>
        <dbReference type="Proteomes" id="UP001347796"/>
    </source>
</evidence>
<keyword evidence="3" id="KW-1185">Reference proteome</keyword>
<dbReference type="EMBL" id="JAZGQO010000002">
    <property type="protein sequence ID" value="KAK6190877.1"/>
    <property type="molecule type" value="Genomic_DNA"/>
</dbReference>
<feature type="region of interest" description="Disordered" evidence="1">
    <location>
        <begin position="1"/>
        <end position="20"/>
    </location>
</feature>
<sequence length="177" mass="21339">MSEKIQKYGGKRTKPYDKSHLYKKHIGNKSEGQGFADLRKQKIKRGYFKLMKKQDKKNQSKETPHGSKGITFDEEHHDEETISDKQVKLKRDKIDKLNRFSKAKEEFQKKKEEEIRKKEEALKEKEARDEALRKYHERKNEKHNKFKLKTSKGQPIMKYRMQDLLQQIQTMKSKEKQ</sequence>
<dbReference type="PRINTS" id="PR01854">
    <property type="entry name" value="BR22PROTEIN"/>
</dbReference>
<evidence type="ECO:0008006" key="4">
    <source>
        <dbReference type="Google" id="ProtNLM"/>
    </source>
</evidence>
<feature type="region of interest" description="Disordered" evidence="1">
    <location>
        <begin position="46"/>
        <end position="86"/>
    </location>
</feature>
<dbReference type="Proteomes" id="UP001347796">
    <property type="component" value="Unassembled WGS sequence"/>
</dbReference>
<feature type="compositionally biased region" description="Basic residues" evidence="1">
    <location>
        <begin position="141"/>
        <end position="150"/>
    </location>
</feature>
<dbReference type="PANTHER" id="PTHR15657">
    <property type="entry name" value="THYROID TRANSCRIPTION FACTOR 1-ASSOCIATED PROTEIN 26"/>
    <property type="match status" value="1"/>
</dbReference>
<feature type="compositionally biased region" description="Basic and acidic residues" evidence="1">
    <location>
        <begin position="105"/>
        <end position="140"/>
    </location>
</feature>
<gene>
    <name evidence="2" type="ORF">SNE40_002650</name>
</gene>
<reference evidence="2 3" key="1">
    <citation type="submission" date="2024-01" db="EMBL/GenBank/DDBJ databases">
        <title>The genome of the rayed Mediterranean limpet Patella caerulea (Linnaeus, 1758).</title>
        <authorList>
            <person name="Anh-Thu Weber A."/>
            <person name="Halstead-Nussloch G."/>
        </authorList>
    </citation>
    <scope>NUCLEOTIDE SEQUENCE [LARGE SCALE GENOMIC DNA]</scope>
    <source>
        <strain evidence="2">AATW-2023a</strain>
        <tissue evidence="2">Whole specimen</tissue>
    </source>
</reference>
<dbReference type="PANTHER" id="PTHR15657:SF1">
    <property type="entry name" value="THYROID TRANSCRIPTION FACTOR 1-ASSOCIATED PROTEIN 26"/>
    <property type="match status" value="1"/>
</dbReference>
<organism evidence="2 3">
    <name type="scientific">Patella caerulea</name>
    <name type="common">Rayed Mediterranean limpet</name>
    <dbReference type="NCBI Taxonomy" id="87958"/>
    <lineage>
        <taxon>Eukaryota</taxon>
        <taxon>Metazoa</taxon>
        <taxon>Spiralia</taxon>
        <taxon>Lophotrochozoa</taxon>
        <taxon>Mollusca</taxon>
        <taxon>Gastropoda</taxon>
        <taxon>Patellogastropoda</taxon>
        <taxon>Patelloidea</taxon>
        <taxon>Patellidae</taxon>
        <taxon>Patella</taxon>
    </lineage>
</organism>
<dbReference type="Pfam" id="PF08524">
    <property type="entry name" value="rRNA_processing"/>
    <property type="match status" value="1"/>
</dbReference>
<dbReference type="InterPro" id="IPR013730">
    <property type="entry name" value="Fyv7/TAP26"/>
</dbReference>
<comment type="caution">
    <text evidence="2">The sequence shown here is derived from an EMBL/GenBank/DDBJ whole genome shotgun (WGS) entry which is preliminary data.</text>
</comment>
<feature type="region of interest" description="Disordered" evidence="1">
    <location>
        <begin position="105"/>
        <end position="155"/>
    </location>
</feature>
<protein>
    <recommendedName>
        <fullName evidence="4">rRNA-processing protein FYV7</fullName>
    </recommendedName>
</protein>
<name>A0AAN8Q7P5_PATCE</name>
<accession>A0AAN8Q7P5</accession>
<dbReference type="AlphaFoldDB" id="A0AAN8Q7P5"/>
<proteinExistence type="predicted"/>
<evidence type="ECO:0000313" key="2">
    <source>
        <dbReference type="EMBL" id="KAK6190877.1"/>
    </source>
</evidence>
<feature type="compositionally biased region" description="Basic and acidic residues" evidence="1">
    <location>
        <begin position="52"/>
        <end position="86"/>
    </location>
</feature>
<evidence type="ECO:0000256" key="1">
    <source>
        <dbReference type="SAM" id="MobiDB-lite"/>
    </source>
</evidence>